<name>A0A194VHS9_CYTMA</name>
<evidence type="ECO:0000313" key="2">
    <source>
        <dbReference type="Proteomes" id="UP000078559"/>
    </source>
</evidence>
<accession>A0A194VHS9</accession>
<protein>
    <submittedName>
        <fullName evidence="1">Uncharacterized protein</fullName>
    </submittedName>
</protein>
<evidence type="ECO:0000313" key="1">
    <source>
        <dbReference type="EMBL" id="KUI63552.1"/>
    </source>
</evidence>
<dbReference type="AlphaFoldDB" id="A0A194VHS9"/>
<gene>
    <name evidence="1" type="ORF">VM1G_11994</name>
</gene>
<dbReference type="Proteomes" id="UP000078559">
    <property type="component" value="Unassembled WGS sequence"/>
</dbReference>
<reference evidence="1" key="1">
    <citation type="submission" date="2014-12" db="EMBL/GenBank/DDBJ databases">
        <title>Genome Sequence of Valsa Canker Pathogens Uncovers a Specific Adaption of Colonization on Woody Bark.</title>
        <authorList>
            <person name="Yin Z."/>
            <person name="Liu H."/>
            <person name="Gao X."/>
            <person name="Li Z."/>
            <person name="Song N."/>
            <person name="Ke X."/>
            <person name="Dai Q."/>
            <person name="Wu Y."/>
            <person name="Sun Y."/>
            <person name="Xu J.-R."/>
            <person name="Kang Z.K."/>
            <person name="Wang L."/>
            <person name="Huang L."/>
        </authorList>
    </citation>
    <scope>NUCLEOTIDE SEQUENCE [LARGE SCALE GENOMIC DNA]</scope>
    <source>
        <strain evidence="1">03-8</strain>
    </source>
</reference>
<dbReference type="EMBL" id="KN796113">
    <property type="protein sequence ID" value="KUI63552.1"/>
    <property type="molecule type" value="Genomic_DNA"/>
</dbReference>
<sequence length="213" mass="22426">MLQQARPLVALPRLGDDWVHHNTKSNIIDGPVRHRPPLALLAPRQLERTPHGSNLGVPLGLDIPPLALIVRTLRHSLLRLAHQQLQDLPLELAALAQAGALPAVPALLPAAQDELRHGAERLVLCPGGDLVRALGVLERDVKVLELDLRLGHLEEGLHVVWGEGEAGLAVGDGVLPALELDTCHGAVGVEAGVFGVGDDTGTWGGGRLPSAPA</sequence>
<proteinExistence type="predicted"/>
<organism evidence="1 2">
    <name type="scientific">Cytospora mali</name>
    <name type="common">Apple Valsa canker fungus</name>
    <name type="synonym">Valsa mali</name>
    <dbReference type="NCBI Taxonomy" id="578113"/>
    <lineage>
        <taxon>Eukaryota</taxon>
        <taxon>Fungi</taxon>
        <taxon>Dikarya</taxon>
        <taxon>Ascomycota</taxon>
        <taxon>Pezizomycotina</taxon>
        <taxon>Sordariomycetes</taxon>
        <taxon>Sordariomycetidae</taxon>
        <taxon>Diaporthales</taxon>
        <taxon>Cytosporaceae</taxon>
        <taxon>Cytospora</taxon>
    </lineage>
</organism>
<keyword evidence="2" id="KW-1185">Reference proteome</keyword>